<dbReference type="FunFam" id="1.10.10.10:FF:000001">
    <property type="entry name" value="LysR family transcriptional regulator"/>
    <property type="match status" value="1"/>
</dbReference>
<dbReference type="RefSeq" id="WP_102111739.1">
    <property type="nucleotide sequence ID" value="NZ_BMGN01000003.1"/>
</dbReference>
<dbReference type="PANTHER" id="PTHR30579">
    <property type="entry name" value="TRANSCRIPTIONAL REGULATOR"/>
    <property type="match status" value="1"/>
</dbReference>
<dbReference type="InterPro" id="IPR050176">
    <property type="entry name" value="LTTR"/>
</dbReference>
<gene>
    <name evidence="5" type="ORF">C0V82_07190</name>
</gene>
<dbReference type="EMBL" id="CP025611">
    <property type="protein sequence ID" value="AUN30036.1"/>
    <property type="molecule type" value="Genomic_DNA"/>
</dbReference>
<keyword evidence="4" id="KW-0804">Transcription</keyword>
<dbReference type="InterPro" id="IPR036388">
    <property type="entry name" value="WH-like_DNA-bd_sf"/>
</dbReference>
<name>A0A2K9NBX4_9PROT</name>
<dbReference type="AlphaFoldDB" id="A0A2K9NBX4"/>
<evidence type="ECO:0000313" key="5">
    <source>
        <dbReference type="EMBL" id="AUN30036.1"/>
    </source>
</evidence>
<keyword evidence="2" id="KW-0805">Transcription regulation</keyword>
<accession>A0A2K9NBX4</accession>
<reference evidence="5 6" key="1">
    <citation type="submission" date="2017-12" db="EMBL/GenBank/DDBJ databases">
        <title>Genomes of bacteria within cyanobacterial aggregates.</title>
        <authorList>
            <person name="Cai H."/>
        </authorList>
    </citation>
    <scope>NUCLEOTIDE SEQUENCE [LARGE SCALE GENOMIC DNA]</scope>
    <source>
        <strain evidence="5 6">TH16</strain>
    </source>
</reference>
<dbReference type="Gene3D" id="3.40.190.10">
    <property type="entry name" value="Periplasmic binding protein-like II"/>
    <property type="match status" value="2"/>
</dbReference>
<dbReference type="KEGG" id="ncb:C0V82_07190"/>
<dbReference type="PANTHER" id="PTHR30579:SF7">
    <property type="entry name" value="HTH-TYPE TRANSCRIPTIONAL REGULATOR LRHA-RELATED"/>
    <property type="match status" value="1"/>
</dbReference>
<dbReference type="Proteomes" id="UP000234752">
    <property type="component" value="Chromosome eg_1"/>
</dbReference>
<evidence type="ECO:0000256" key="4">
    <source>
        <dbReference type="ARBA" id="ARBA00023163"/>
    </source>
</evidence>
<dbReference type="OrthoDB" id="9789529at2"/>
<evidence type="ECO:0000256" key="3">
    <source>
        <dbReference type="ARBA" id="ARBA00023125"/>
    </source>
</evidence>
<dbReference type="GO" id="GO:0003677">
    <property type="term" value="F:DNA binding"/>
    <property type="evidence" value="ECO:0007669"/>
    <property type="project" value="UniProtKB-KW"/>
</dbReference>
<protein>
    <submittedName>
        <fullName evidence="5">LysR family transcriptional regulator</fullName>
    </submittedName>
</protein>
<dbReference type="Pfam" id="PF03466">
    <property type="entry name" value="LysR_substrate"/>
    <property type="match status" value="1"/>
</dbReference>
<comment type="similarity">
    <text evidence="1">Belongs to the LysR transcriptional regulatory family.</text>
</comment>
<evidence type="ECO:0000256" key="1">
    <source>
        <dbReference type="ARBA" id="ARBA00009437"/>
    </source>
</evidence>
<sequence length="289" mass="31514">MPTPLPPFDLDLLRSFITIVESGGFTRAAERLGRTQSTISLQIKRLEDGLGRRLFHREGRSFEVTPEGEQLLIYARRLLVLAGEACAVLMEPAVEGAVRLGVPEDFATTHLSDILFRFARAHPQVALEVRCDFSANLLDGFARGDLDLVLGKREAQGGGDGQRVWREPLVWAASPRLLHLGGQPLPLVLAPAPDFYRHRALEMLEKAGLPWRIVYSSSSLAGLQAATHAGLGITVLSRDMLGAGLQVVDAGLDLPPLGDVEMVLHRPPGAVPRATELLADHIVRSLEQR</sequence>
<proteinExistence type="inferred from homology"/>
<dbReference type="Gene3D" id="1.10.10.10">
    <property type="entry name" value="Winged helix-like DNA-binding domain superfamily/Winged helix DNA-binding domain"/>
    <property type="match status" value="1"/>
</dbReference>
<organism evidence="5 6">
    <name type="scientific">Niveispirillum cyanobacteriorum</name>
    <dbReference type="NCBI Taxonomy" id="1612173"/>
    <lineage>
        <taxon>Bacteria</taxon>
        <taxon>Pseudomonadati</taxon>
        <taxon>Pseudomonadota</taxon>
        <taxon>Alphaproteobacteria</taxon>
        <taxon>Rhodospirillales</taxon>
        <taxon>Azospirillaceae</taxon>
        <taxon>Niveispirillum</taxon>
    </lineage>
</organism>
<keyword evidence="6" id="KW-1185">Reference proteome</keyword>
<dbReference type="InterPro" id="IPR005119">
    <property type="entry name" value="LysR_subst-bd"/>
</dbReference>
<dbReference type="PRINTS" id="PR00039">
    <property type="entry name" value="HTHLYSR"/>
</dbReference>
<evidence type="ECO:0000256" key="2">
    <source>
        <dbReference type="ARBA" id="ARBA00023015"/>
    </source>
</evidence>
<dbReference type="SUPFAM" id="SSF46785">
    <property type="entry name" value="Winged helix' DNA-binding domain"/>
    <property type="match status" value="1"/>
</dbReference>
<dbReference type="InterPro" id="IPR036390">
    <property type="entry name" value="WH_DNA-bd_sf"/>
</dbReference>
<dbReference type="SUPFAM" id="SSF53850">
    <property type="entry name" value="Periplasmic binding protein-like II"/>
    <property type="match status" value="1"/>
</dbReference>
<evidence type="ECO:0000313" key="6">
    <source>
        <dbReference type="Proteomes" id="UP000234752"/>
    </source>
</evidence>
<dbReference type="InterPro" id="IPR000847">
    <property type="entry name" value="LysR_HTH_N"/>
</dbReference>
<dbReference type="PROSITE" id="PS50931">
    <property type="entry name" value="HTH_LYSR"/>
    <property type="match status" value="1"/>
</dbReference>
<dbReference type="GO" id="GO:0003700">
    <property type="term" value="F:DNA-binding transcription factor activity"/>
    <property type="evidence" value="ECO:0007669"/>
    <property type="project" value="InterPro"/>
</dbReference>
<keyword evidence="3" id="KW-0238">DNA-binding</keyword>
<dbReference type="Pfam" id="PF00126">
    <property type="entry name" value="HTH_1"/>
    <property type="match status" value="1"/>
</dbReference>